<accession>A0ABQ1BPD7</accession>
<evidence type="ECO:0000259" key="4">
    <source>
        <dbReference type="PROSITE" id="PS50995"/>
    </source>
</evidence>
<dbReference type="PANTHER" id="PTHR33164:SF99">
    <property type="entry name" value="MARR FAMILY REGULATORY PROTEIN"/>
    <property type="match status" value="1"/>
</dbReference>
<gene>
    <name evidence="5" type="ORF">MKUB_26840</name>
</gene>
<evidence type="ECO:0000256" key="3">
    <source>
        <dbReference type="ARBA" id="ARBA00023163"/>
    </source>
</evidence>
<dbReference type="InterPro" id="IPR036388">
    <property type="entry name" value="WH-like_DNA-bd_sf"/>
</dbReference>
<dbReference type="Proteomes" id="UP000465306">
    <property type="component" value="Unassembled WGS sequence"/>
</dbReference>
<evidence type="ECO:0000256" key="1">
    <source>
        <dbReference type="ARBA" id="ARBA00023015"/>
    </source>
</evidence>
<keyword evidence="6" id="KW-1185">Reference proteome</keyword>
<keyword evidence="2" id="KW-0238">DNA-binding</keyword>
<dbReference type="InterPro" id="IPR039422">
    <property type="entry name" value="MarR/SlyA-like"/>
</dbReference>
<evidence type="ECO:0000313" key="6">
    <source>
        <dbReference type="Proteomes" id="UP000465306"/>
    </source>
</evidence>
<dbReference type="Pfam" id="PF12802">
    <property type="entry name" value="MarR_2"/>
    <property type="match status" value="1"/>
</dbReference>
<feature type="domain" description="HTH marR-type" evidence="4">
    <location>
        <begin position="12"/>
        <end position="146"/>
    </location>
</feature>
<dbReference type="InterPro" id="IPR000835">
    <property type="entry name" value="HTH_MarR-typ"/>
</dbReference>
<dbReference type="SMART" id="SM00347">
    <property type="entry name" value="HTH_MARR"/>
    <property type="match status" value="1"/>
</dbReference>
<dbReference type="InterPro" id="IPR036390">
    <property type="entry name" value="WH_DNA-bd_sf"/>
</dbReference>
<name>A0ABQ1BPD7_9MYCO</name>
<reference evidence="5 6" key="1">
    <citation type="journal article" date="2019" name="Emerg. Microbes Infect.">
        <title>Comprehensive subspecies identification of 175 nontuberculous mycobacteria species based on 7547 genomic profiles.</title>
        <authorList>
            <person name="Matsumoto Y."/>
            <person name="Kinjo T."/>
            <person name="Motooka D."/>
            <person name="Nabeya D."/>
            <person name="Jung N."/>
            <person name="Uechi K."/>
            <person name="Horii T."/>
            <person name="Iida T."/>
            <person name="Fujita J."/>
            <person name="Nakamura S."/>
        </authorList>
    </citation>
    <scope>NUCLEOTIDE SEQUENCE [LARGE SCALE GENOMIC DNA]</scope>
    <source>
        <strain evidence="5 6">JCM 13573</strain>
    </source>
</reference>
<proteinExistence type="predicted"/>
<keyword evidence="1" id="KW-0805">Transcription regulation</keyword>
<dbReference type="SUPFAM" id="SSF46785">
    <property type="entry name" value="Winged helix' DNA-binding domain"/>
    <property type="match status" value="1"/>
</dbReference>
<dbReference type="Gene3D" id="1.10.10.10">
    <property type="entry name" value="Winged helix-like DNA-binding domain superfamily/Winged helix DNA-binding domain"/>
    <property type="match status" value="1"/>
</dbReference>
<dbReference type="EMBL" id="BLKU01000003">
    <property type="protein sequence ID" value="GFG65194.1"/>
    <property type="molecule type" value="Genomic_DNA"/>
</dbReference>
<dbReference type="PANTHER" id="PTHR33164">
    <property type="entry name" value="TRANSCRIPTIONAL REGULATOR, MARR FAMILY"/>
    <property type="match status" value="1"/>
</dbReference>
<organism evidence="5 6">
    <name type="scientific">Mycobacterium kubicae</name>
    <dbReference type="NCBI Taxonomy" id="120959"/>
    <lineage>
        <taxon>Bacteria</taxon>
        <taxon>Bacillati</taxon>
        <taxon>Actinomycetota</taxon>
        <taxon>Actinomycetes</taxon>
        <taxon>Mycobacteriales</taxon>
        <taxon>Mycobacteriaceae</taxon>
        <taxon>Mycobacterium</taxon>
        <taxon>Mycobacterium simiae complex</taxon>
    </lineage>
</organism>
<dbReference type="PROSITE" id="PS50995">
    <property type="entry name" value="HTH_MARR_2"/>
    <property type="match status" value="1"/>
</dbReference>
<evidence type="ECO:0000313" key="5">
    <source>
        <dbReference type="EMBL" id="GFG65194.1"/>
    </source>
</evidence>
<sequence>MEAQVTAAGGRGDDLGVMAGRLLFAVQGELFERLHDEGFDDIVPRHGVVLAYLRPDGIRATDLARLSGQLKQVVGVIVDDLEKLGYVERKPDPADRRAKLIVPTARGRNQMEAADSIMADIMKRHARELGAENFRRFLADFRTVIAHQRATFTASDPVK</sequence>
<comment type="caution">
    <text evidence="5">The sequence shown here is derived from an EMBL/GenBank/DDBJ whole genome shotgun (WGS) entry which is preliminary data.</text>
</comment>
<keyword evidence="3" id="KW-0804">Transcription</keyword>
<evidence type="ECO:0000256" key="2">
    <source>
        <dbReference type="ARBA" id="ARBA00023125"/>
    </source>
</evidence>
<protein>
    <recommendedName>
        <fullName evidence="4">HTH marR-type domain-containing protein</fullName>
    </recommendedName>
</protein>
<dbReference type="InterPro" id="IPR023187">
    <property type="entry name" value="Tscrpt_reg_MarR-type_CS"/>
</dbReference>
<dbReference type="PROSITE" id="PS01117">
    <property type="entry name" value="HTH_MARR_1"/>
    <property type="match status" value="1"/>
</dbReference>